<dbReference type="EMBL" id="JADWDC010000011">
    <property type="protein sequence ID" value="MCC0176675.1"/>
    <property type="molecule type" value="Genomic_DNA"/>
</dbReference>
<name>A0A964BRU1_9CYAN</name>
<evidence type="ECO:0000259" key="2">
    <source>
        <dbReference type="Pfam" id="PF18885"/>
    </source>
</evidence>
<keyword evidence="4" id="KW-1185">Reference proteome</keyword>
<feature type="domain" description="DUF5648" evidence="2">
    <location>
        <begin position="411"/>
        <end position="555"/>
    </location>
</feature>
<comment type="caution">
    <text evidence="3">The sequence shown here is derived from an EMBL/GenBank/DDBJ whole genome shotgun (WGS) entry which is preliminary data.</text>
</comment>
<dbReference type="NCBIfam" id="NF041518">
    <property type="entry name" value="choice_anch_Q"/>
    <property type="match status" value="1"/>
</dbReference>
<dbReference type="AlphaFoldDB" id="A0A964BRU1"/>
<feature type="compositionally biased region" description="Pro residues" evidence="1">
    <location>
        <begin position="382"/>
        <end position="396"/>
    </location>
</feature>
<accession>A0A964BRU1</accession>
<evidence type="ECO:0000313" key="3">
    <source>
        <dbReference type="EMBL" id="MCC0176675.1"/>
    </source>
</evidence>
<feature type="region of interest" description="Disordered" evidence="1">
    <location>
        <begin position="374"/>
        <end position="405"/>
    </location>
</feature>
<dbReference type="InterPro" id="IPR043708">
    <property type="entry name" value="DUF5648"/>
</dbReference>
<protein>
    <recommendedName>
        <fullName evidence="2">DUF5648 domain-containing protein</fullName>
    </recommendedName>
</protein>
<dbReference type="RefSeq" id="WP_229639712.1">
    <property type="nucleotide sequence ID" value="NZ_JADWDC010000011.1"/>
</dbReference>
<dbReference type="InterPro" id="IPR012334">
    <property type="entry name" value="Pectin_lyas_fold"/>
</dbReference>
<proteinExistence type="predicted"/>
<dbReference type="PANTHER" id="PTHR11319:SF35">
    <property type="entry name" value="OUTER MEMBRANE PROTEIN PMPC-RELATED"/>
    <property type="match status" value="1"/>
</dbReference>
<evidence type="ECO:0000256" key="1">
    <source>
        <dbReference type="SAM" id="MobiDB-lite"/>
    </source>
</evidence>
<dbReference type="PANTHER" id="PTHR11319">
    <property type="entry name" value="G PROTEIN-COUPLED RECEPTOR-RELATED"/>
    <property type="match status" value="1"/>
</dbReference>
<sequence>MNEENGININNPGGIIYVNQNATGNNNGTSWDNAYTDLQSAIAASQTEDQIWVAAGTYLPTTDGDRDVSFTIKTGTEVYGGFAGGETELSQRDWINNQVILSGNIGNPGDRSDNSYHVVNISDTSFFTIFDGFTITDGQADVRSRSEGGGIYSDGGTNAELRNLIVANNFALNNGGGASFSSSNVNLSNVAFFNNNANDNGGGFYSANSTGEITNSLFVNNRADYGGAIANNFFNRDTSNLSITNSTFAENQADIASAVGTFNISGGDGIEIDNSIVGQNPVGSGEAIVIEDDLITINQSIVQGGFDGAGQGIIDADPLFVDPENNNYSLQADSPAVDGGNNGAIEGISTDLVGNARIAKDTVDLGAYEFVLTEEDLNNNPDTPPENNPDTPPENNPDPENGDDVLEGDIVYRFFNTDVGVHFYTTSEAERDNVAENLPQYNFEGGSYISAPESDSLTGVAPVYRFFNTNTGVHLYTISEVERDSISANLPNYQLEGVAYYGYTEAQENTTPLYRFYNPIIDAHFYTPSAEERDSVLANLPDYQLESNGGIGFYVEPLVGASNPIVPPPSDPITPPREIPADSSVSAEFGEILNSLIA</sequence>
<dbReference type="InterPro" id="IPR059226">
    <property type="entry name" value="Choice_anch_Q_dom"/>
</dbReference>
<dbReference type="Proteomes" id="UP000729733">
    <property type="component" value="Unassembled WGS sequence"/>
</dbReference>
<evidence type="ECO:0000313" key="4">
    <source>
        <dbReference type="Proteomes" id="UP000729733"/>
    </source>
</evidence>
<dbReference type="SUPFAM" id="SSF51126">
    <property type="entry name" value="Pectin lyase-like"/>
    <property type="match status" value="1"/>
</dbReference>
<dbReference type="Gene3D" id="2.160.20.10">
    <property type="entry name" value="Single-stranded right-handed beta-helix, Pectin lyase-like"/>
    <property type="match status" value="1"/>
</dbReference>
<dbReference type="Pfam" id="PF18885">
    <property type="entry name" value="DUF5648"/>
    <property type="match status" value="1"/>
</dbReference>
<reference evidence="3" key="1">
    <citation type="journal article" date="2021" name="Antonie Van Leeuwenhoek">
        <title>Draft genome and description of Waterburya agarophytonicola gen. nov. sp. nov. (Pleurocapsales, Cyanobacteria): a seaweed symbiont.</title>
        <authorList>
            <person name="Bonthond G."/>
            <person name="Shalygin S."/>
            <person name="Bayer T."/>
            <person name="Weinberger F."/>
        </authorList>
    </citation>
    <scope>NUCLEOTIDE SEQUENCE</scope>
    <source>
        <strain evidence="3">KI4</strain>
    </source>
</reference>
<organism evidence="3 4">
    <name type="scientific">Waterburya agarophytonicola KI4</name>
    <dbReference type="NCBI Taxonomy" id="2874699"/>
    <lineage>
        <taxon>Bacteria</taxon>
        <taxon>Bacillati</taxon>
        <taxon>Cyanobacteriota</taxon>
        <taxon>Cyanophyceae</taxon>
        <taxon>Pleurocapsales</taxon>
        <taxon>Hyellaceae</taxon>
        <taxon>Waterburya</taxon>
        <taxon>Waterburya agarophytonicola</taxon>
    </lineage>
</organism>
<gene>
    <name evidence="3" type="ORF">I4641_06745</name>
</gene>
<dbReference type="InterPro" id="IPR011050">
    <property type="entry name" value="Pectin_lyase_fold/virulence"/>
</dbReference>